<dbReference type="FunFam" id="3.40.50.1820:FF:000039">
    <property type="entry name" value="Esterase ybfF"/>
    <property type="match status" value="1"/>
</dbReference>
<keyword evidence="2" id="KW-0378">Hydrolase</keyword>
<feature type="domain" description="AB hydrolase-1" evidence="3">
    <location>
        <begin position="55"/>
        <end position="294"/>
    </location>
</feature>
<accession>A0A3N4LKV8</accession>
<name>A0A3N4LKV8_9PEZI</name>
<dbReference type="GO" id="GO:0052689">
    <property type="term" value="F:carboxylic ester hydrolase activity"/>
    <property type="evidence" value="ECO:0007669"/>
    <property type="project" value="TreeGrafter"/>
</dbReference>
<dbReference type="FunCoup" id="A0A3N4LKV8">
    <property type="interactions" value="478"/>
</dbReference>
<protein>
    <submittedName>
        <fullName evidence="4">Prolyl oligopeptidase-like protein</fullName>
    </submittedName>
</protein>
<dbReference type="InterPro" id="IPR029058">
    <property type="entry name" value="AB_hydrolase_fold"/>
</dbReference>
<proteinExistence type="inferred from homology"/>
<dbReference type="InParanoid" id="A0A3N4LKV8"/>
<dbReference type="PANTHER" id="PTHR46118:SF4">
    <property type="entry name" value="PROTEIN ABHD11"/>
    <property type="match status" value="1"/>
</dbReference>
<dbReference type="Pfam" id="PF00561">
    <property type="entry name" value="Abhydrolase_1"/>
    <property type="match status" value="1"/>
</dbReference>
<dbReference type="PANTHER" id="PTHR46118">
    <property type="entry name" value="PROTEIN ABHD11"/>
    <property type="match status" value="1"/>
</dbReference>
<dbReference type="EMBL" id="ML121554">
    <property type="protein sequence ID" value="RPB22109.1"/>
    <property type="molecule type" value="Genomic_DNA"/>
</dbReference>
<dbReference type="GO" id="GO:0005739">
    <property type="term" value="C:mitochondrion"/>
    <property type="evidence" value="ECO:0007669"/>
    <property type="project" value="TreeGrafter"/>
</dbReference>
<evidence type="ECO:0000256" key="2">
    <source>
        <dbReference type="ARBA" id="ARBA00022801"/>
    </source>
</evidence>
<dbReference type="STRING" id="1051890.A0A3N4LKV8"/>
<evidence type="ECO:0000259" key="3">
    <source>
        <dbReference type="Pfam" id="PF00561"/>
    </source>
</evidence>
<sequence>MFVRYCSTPIARHFVPTVRRPLSVLFVRTYASTTNSIPLAYNLHEPPKGTVTAGPPMVVMHGLFGSKQNNRSISKMFAKDLKRPVYAVDLRNHGDSPHHQKHNYIAMAEDVEHFIQEHGMKDVTLLGHSMGAKTAMAVSLRRPDLVRDIIAVDNAPIEAMLGSSFGQYVQAMRRIEDANLQKQSDADSILKEYEPEMLIRQFLLTNLVRSTSDSTSTPSLKFRIPVKILARALDDLAGFPFHPDKARFEKPALFIRGTKSHYVPDEVIPLIGRFFPYFRLRDVVAGHWVMSENPEKFREAVLEFLQPQE</sequence>
<gene>
    <name evidence="4" type="ORF">L211DRAFT_827218</name>
</gene>
<evidence type="ECO:0000313" key="4">
    <source>
        <dbReference type="EMBL" id="RPB22109.1"/>
    </source>
</evidence>
<dbReference type="Gene3D" id="3.40.50.1820">
    <property type="entry name" value="alpha/beta hydrolase"/>
    <property type="match status" value="1"/>
</dbReference>
<dbReference type="AlphaFoldDB" id="A0A3N4LKV8"/>
<dbReference type="SUPFAM" id="SSF53474">
    <property type="entry name" value="alpha/beta-Hydrolases"/>
    <property type="match status" value="1"/>
</dbReference>
<evidence type="ECO:0000256" key="1">
    <source>
        <dbReference type="ARBA" id="ARBA00008645"/>
    </source>
</evidence>
<dbReference type="Proteomes" id="UP000267821">
    <property type="component" value="Unassembled WGS sequence"/>
</dbReference>
<organism evidence="4 5">
    <name type="scientific">Terfezia boudieri ATCC MYA-4762</name>
    <dbReference type="NCBI Taxonomy" id="1051890"/>
    <lineage>
        <taxon>Eukaryota</taxon>
        <taxon>Fungi</taxon>
        <taxon>Dikarya</taxon>
        <taxon>Ascomycota</taxon>
        <taxon>Pezizomycotina</taxon>
        <taxon>Pezizomycetes</taxon>
        <taxon>Pezizales</taxon>
        <taxon>Pezizaceae</taxon>
        <taxon>Terfezia</taxon>
    </lineage>
</organism>
<dbReference type="OrthoDB" id="8119704at2759"/>
<comment type="similarity">
    <text evidence="1">Belongs to the AB hydrolase superfamily.</text>
</comment>
<reference evidence="4 5" key="1">
    <citation type="journal article" date="2018" name="Nat. Ecol. Evol.">
        <title>Pezizomycetes genomes reveal the molecular basis of ectomycorrhizal truffle lifestyle.</title>
        <authorList>
            <person name="Murat C."/>
            <person name="Payen T."/>
            <person name="Noel B."/>
            <person name="Kuo A."/>
            <person name="Morin E."/>
            <person name="Chen J."/>
            <person name="Kohler A."/>
            <person name="Krizsan K."/>
            <person name="Balestrini R."/>
            <person name="Da Silva C."/>
            <person name="Montanini B."/>
            <person name="Hainaut M."/>
            <person name="Levati E."/>
            <person name="Barry K.W."/>
            <person name="Belfiori B."/>
            <person name="Cichocki N."/>
            <person name="Clum A."/>
            <person name="Dockter R.B."/>
            <person name="Fauchery L."/>
            <person name="Guy J."/>
            <person name="Iotti M."/>
            <person name="Le Tacon F."/>
            <person name="Lindquist E.A."/>
            <person name="Lipzen A."/>
            <person name="Malagnac F."/>
            <person name="Mello A."/>
            <person name="Molinier V."/>
            <person name="Miyauchi S."/>
            <person name="Poulain J."/>
            <person name="Riccioni C."/>
            <person name="Rubini A."/>
            <person name="Sitrit Y."/>
            <person name="Splivallo R."/>
            <person name="Traeger S."/>
            <person name="Wang M."/>
            <person name="Zifcakova L."/>
            <person name="Wipf D."/>
            <person name="Zambonelli A."/>
            <person name="Paolocci F."/>
            <person name="Nowrousian M."/>
            <person name="Ottonello S."/>
            <person name="Baldrian P."/>
            <person name="Spatafora J.W."/>
            <person name="Henrissat B."/>
            <person name="Nagy L.G."/>
            <person name="Aury J.M."/>
            <person name="Wincker P."/>
            <person name="Grigoriev I.V."/>
            <person name="Bonfante P."/>
            <person name="Martin F.M."/>
        </authorList>
    </citation>
    <scope>NUCLEOTIDE SEQUENCE [LARGE SCALE GENOMIC DNA]</scope>
    <source>
        <strain evidence="4 5">ATCC MYA-4762</strain>
    </source>
</reference>
<keyword evidence="5" id="KW-1185">Reference proteome</keyword>
<evidence type="ECO:0000313" key="5">
    <source>
        <dbReference type="Proteomes" id="UP000267821"/>
    </source>
</evidence>
<dbReference type="InterPro" id="IPR000073">
    <property type="entry name" value="AB_hydrolase_1"/>
</dbReference>